<proteinExistence type="predicted"/>
<organism evidence="1">
    <name type="scientific">uncultured Caudovirales phage</name>
    <dbReference type="NCBI Taxonomy" id="2100421"/>
    <lineage>
        <taxon>Viruses</taxon>
        <taxon>Duplodnaviria</taxon>
        <taxon>Heunggongvirae</taxon>
        <taxon>Uroviricota</taxon>
        <taxon>Caudoviricetes</taxon>
        <taxon>Peduoviridae</taxon>
        <taxon>Maltschvirus</taxon>
        <taxon>Maltschvirus maltsch</taxon>
    </lineage>
</organism>
<evidence type="ECO:0000313" key="1">
    <source>
        <dbReference type="EMBL" id="CAB4157616.1"/>
    </source>
</evidence>
<reference evidence="1" key="1">
    <citation type="submission" date="2020-04" db="EMBL/GenBank/DDBJ databases">
        <authorList>
            <person name="Chiriac C."/>
            <person name="Salcher M."/>
            <person name="Ghai R."/>
            <person name="Kavagutti S V."/>
        </authorList>
    </citation>
    <scope>NUCLEOTIDE SEQUENCE</scope>
</reference>
<dbReference type="EMBL" id="LR796660">
    <property type="protein sequence ID" value="CAB4157616.1"/>
    <property type="molecule type" value="Genomic_DNA"/>
</dbReference>
<protein>
    <submittedName>
        <fullName evidence="1">Uncharacterized protein</fullName>
    </submittedName>
</protein>
<gene>
    <name evidence="1" type="ORF">UFOVP679_34</name>
</gene>
<sequence length="62" mass="6665">MNKLGNRTRDPLTPAVEMELSDLAYGVAAVRRLTAASPAEIIRLDALSVDLADAITRLDQGK</sequence>
<accession>A0A6J5NIP3</accession>
<name>A0A6J5NIP3_9CAUD</name>